<evidence type="ECO:0000256" key="1">
    <source>
        <dbReference type="ARBA" id="ARBA00004141"/>
    </source>
</evidence>
<comment type="subcellular location">
    <subcellularLocation>
        <location evidence="1">Membrane</location>
        <topology evidence="1">Multi-pass membrane protein</topology>
    </subcellularLocation>
</comment>
<evidence type="ECO:0000259" key="6">
    <source>
        <dbReference type="Pfam" id="PF13813"/>
    </source>
</evidence>
<feature type="transmembrane region" description="Helical" evidence="5">
    <location>
        <begin position="39"/>
        <end position="58"/>
    </location>
</feature>
<dbReference type="Pfam" id="PF13813">
    <property type="entry name" value="MBOAT_2"/>
    <property type="match status" value="1"/>
</dbReference>
<evidence type="ECO:0000256" key="4">
    <source>
        <dbReference type="ARBA" id="ARBA00023136"/>
    </source>
</evidence>
<evidence type="ECO:0000313" key="7">
    <source>
        <dbReference type="EMBL" id="KAJ7668146.1"/>
    </source>
</evidence>
<dbReference type="Proteomes" id="UP001221757">
    <property type="component" value="Unassembled WGS sequence"/>
</dbReference>
<proteinExistence type="predicted"/>
<feature type="transmembrane region" description="Helical" evidence="5">
    <location>
        <begin position="263"/>
        <end position="280"/>
    </location>
</feature>
<feature type="transmembrane region" description="Helical" evidence="5">
    <location>
        <begin position="14"/>
        <end position="32"/>
    </location>
</feature>
<feature type="transmembrane region" description="Helical" evidence="5">
    <location>
        <begin position="64"/>
        <end position="83"/>
    </location>
</feature>
<dbReference type="EMBL" id="JARKIE010000197">
    <property type="protein sequence ID" value="KAJ7668146.1"/>
    <property type="molecule type" value="Genomic_DNA"/>
</dbReference>
<organism evidence="7 8">
    <name type="scientific">Mycena rosella</name>
    <name type="common">Pink bonnet</name>
    <name type="synonym">Agaricus rosellus</name>
    <dbReference type="NCBI Taxonomy" id="1033263"/>
    <lineage>
        <taxon>Eukaryota</taxon>
        <taxon>Fungi</taxon>
        <taxon>Dikarya</taxon>
        <taxon>Basidiomycota</taxon>
        <taxon>Agaricomycotina</taxon>
        <taxon>Agaricomycetes</taxon>
        <taxon>Agaricomycetidae</taxon>
        <taxon>Agaricales</taxon>
        <taxon>Marasmiineae</taxon>
        <taxon>Mycenaceae</taxon>
        <taxon>Mycena</taxon>
    </lineage>
</organism>
<evidence type="ECO:0000256" key="2">
    <source>
        <dbReference type="ARBA" id="ARBA00022692"/>
    </source>
</evidence>
<feature type="transmembrane region" description="Helical" evidence="5">
    <location>
        <begin position="286"/>
        <end position="306"/>
    </location>
</feature>
<dbReference type="InterPro" id="IPR032805">
    <property type="entry name" value="Wax_synthase_dom"/>
</dbReference>
<dbReference type="GO" id="GO:0016020">
    <property type="term" value="C:membrane"/>
    <property type="evidence" value="ECO:0007669"/>
    <property type="project" value="UniProtKB-SubCell"/>
</dbReference>
<protein>
    <recommendedName>
        <fullName evidence="6">Wax synthase domain-containing protein</fullName>
    </recommendedName>
</protein>
<accession>A0AAD7CWW3</accession>
<keyword evidence="8" id="KW-1185">Reference proteome</keyword>
<evidence type="ECO:0000313" key="8">
    <source>
        <dbReference type="Proteomes" id="UP001221757"/>
    </source>
</evidence>
<reference evidence="7" key="1">
    <citation type="submission" date="2023-03" db="EMBL/GenBank/DDBJ databases">
        <title>Massive genome expansion in bonnet fungi (Mycena s.s.) driven by repeated elements and novel gene families across ecological guilds.</title>
        <authorList>
            <consortium name="Lawrence Berkeley National Laboratory"/>
            <person name="Harder C.B."/>
            <person name="Miyauchi S."/>
            <person name="Viragh M."/>
            <person name="Kuo A."/>
            <person name="Thoen E."/>
            <person name="Andreopoulos B."/>
            <person name="Lu D."/>
            <person name="Skrede I."/>
            <person name="Drula E."/>
            <person name="Henrissat B."/>
            <person name="Morin E."/>
            <person name="Kohler A."/>
            <person name="Barry K."/>
            <person name="LaButti K."/>
            <person name="Morin E."/>
            <person name="Salamov A."/>
            <person name="Lipzen A."/>
            <person name="Mereny Z."/>
            <person name="Hegedus B."/>
            <person name="Baldrian P."/>
            <person name="Stursova M."/>
            <person name="Weitz H."/>
            <person name="Taylor A."/>
            <person name="Grigoriev I.V."/>
            <person name="Nagy L.G."/>
            <person name="Martin F."/>
            <person name="Kauserud H."/>
        </authorList>
    </citation>
    <scope>NUCLEOTIDE SEQUENCE</scope>
    <source>
        <strain evidence="7">CBHHK067</strain>
    </source>
</reference>
<gene>
    <name evidence="7" type="ORF">B0H17DRAFT_1336021</name>
</gene>
<keyword evidence="4 5" id="KW-0472">Membrane</keyword>
<name>A0AAD7CWW3_MYCRO</name>
<feature type="domain" description="Wax synthase" evidence="6">
    <location>
        <begin position="243"/>
        <end position="299"/>
    </location>
</feature>
<dbReference type="AlphaFoldDB" id="A0AAD7CWW3"/>
<keyword evidence="2 5" id="KW-0812">Transmembrane</keyword>
<sequence length="347" mass="37610">MATPTIDRTALSRIMNLGYAFVFFNILALVVKPSPYRRLLFLPLLVMSPYLLSLSTGYGSLDYGIANVWFVYLFAASDFILLTDVQRELRIVKPPQRADEQIENAPLARRIAWATQLFANSRGIGWAHEPRCANPPHPAPSAPRGAFVRAQIAEAVAVAVLGETVNFFNMRNPALYGGGPGLAAAGWPGRLLAVWAWGLPMAALSMCGHSLNAAFSVGTGTSDPEDWPPFMGSLALSWSVRSSGAAHGTRPCADSSRRTATSAYTHLYIAFLISGIMHYLPEYMALRHWGGGALLFFLLQAVAITFEDGVQAVGRRLGIAGDNVREAGDKYGILSVLLRFEAPAAQR</sequence>
<comment type="caution">
    <text evidence="7">The sequence shown here is derived from an EMBL/GenBank/DDBJ whole genome shotgun (WGS) entry which is preliminary data.</text>
</comment>
<evidence type="ECO:0000256" key="3">
    <source>
        <dbReference type="ARBA" id="ARBA00022989"/>
    </source>
</evidence>
<evidence type="ECO:0000256" key="5">
    <source>
        <dbReference type="SAM" id="Phobius"/>
    </source>
</evidence>
<keyword evidence="3 5" id="KW-1133">Transmembrane helix</keyword>